<dbReference type="Pfam" id="PF04308">
    <property type="entry name" value="RNaseH_like"/>
    <property type="match status" value="1"/>
</dbReference>
<dbReference type="PANTHER" id="PTHR39961:SF1">
    <property type="entry name" value="DUF458 DOMAIN-CONTAINING PROTEIN"/>
    <property type="match status" value="1"/>
</dbReference>
<dbReference type="PANTHER" id="PTHR39961">
    <property type="entry name" value="HYPOTHETICAL CYTOSOLIC PROTEIN"/>
    <property type="match status" value="1"/>
</dbReference>
<name>A0A1F4VGP4_UNCKA</name>
<protein>
    <recommendedName>
        <fullName evidence="3">DUF458 domain-containing protein</fullName>
    </recommendedName>
</protein>
<dbReference type="EMBL" id="MEVI01000001">
    <property type="protein sequence ID" value="OGC55903.1"/>
    <property type="molecule type" value="Genomic_DNA"/>
</dbReference>
<evidence type="ECO:0000313" key="1">
    <source>
        <dbReference type="EMBL" id="OGC55903.1"/>
    </source>
</evidence>
<dbReference type="AlphaFoldDB" id="A0A1F4VGP4"/>
<evidence type="ECO:0000313" key="2">
    <source>
        <dbReference type="Proteomes" id="UP000176504"/>
    </source>
</evidence>
<reference evidence="1 2" key="1">
    <citation type="journal article" date="2016" name="Nat. Commun.">
        <title>Thousands of microbial genomes shed light on interconnected biogeochemical processes in an aquifer system.</title>
        <authorList>
            <person name="Anantharaman K."/>
            <person name="Brown C.T."/>
            <person name="Hug L.A."/>
            <person name="Sharon I."/>
            <person name="Castelle C.J."/>
            <person name="Probst A.J."/>
            <person name="Thomas B.C."/>
            <person name="Singh A."/>
            <person name="Wilkins M.J."/>
            <person name="Karaoz U."/>
            <person name="Brodie E.L."/>
            <person name="Williams K.H."/>
            <person name="Hubbard S.S."/>
            <person name="Banfield J.F."/>
        </authorList>
    </citation>
    <scope>NUCLEOTIDE SEQUENCE [LARGE SCALE GENOMIC DNA]</scope>
</reference>
<gene>
    <name evidence="1" type="ORF">A3A78_02595</name>
</gene>
<dbReference type="InterPro" id="IPR007405">
    <property type="entry name" value="Phage_KVP40_Orf299"/>
</dbReference>
<sequence length="168" mass="19003">MTEEAKVKILTEEFRSPTLGVLTLEYVLLNISEYVKADPSFKYKIIIGTDSEGKNGREVDFITAIIVHKIGSGGVYFWRRSLSSTFYTLRDRIYQEALISMEFAQDLLEVARNEEVLSCNFEIHLDVGRVGETREIINEVVGMIRGSGFEVKTKPDSFGASKIADRHT</sequence>
<proteinExistence type="predicted"/>
<organism evidence="1 2">
    <name type="scientific">candidate division WWE3 bacterium RIFCSPLOWO2_01_FULL_41_18</name>
    <dbReference type="NCBI Taxonomy" id="1802625"/>
    <lineage>
        <taxon>Bacteria</taxon>
        <taxon>Katanobacteria</taxon>
    </lineage>
</organism>
<evidence type="ECO:0008006" key="3">
    <source>
        <dbReference type="Google" id="ProtNLM"/>
    </source>
</evidence>
<comment type="caution">
    <text evidence="1">The sequence shown here is derived from an EMBL/GenBank/DDBJ whole genome shotgun (WGS) entry which is preliminary data.</text>
</comment>
<dbReference type="Proteomes" id="UP000176504">
    <property type="component" value="Unassembled WGS sequence"/>
</dbReference>
<accession>A0A1F4VGP4</accession>